<feature type="transmembrane region" description="Helical" evidence="6">
    <location>
        <begin position="190"/>
        <end position="214"/>
    </location>
</feature>
<dbReference type="PANTHER" id="PTHR21716">
    <property type="entry name" value="TRANSMEMBRANE PROTEIN"/>
    <property type="match status" value="1"/>
</dbReference>
<dbReference type="PANTHER" id="PTHR21716:SF68">
    <property type="entry name" value="TRANSPORT PROTEIN YTVI-RELATED"/>
    <property type="match status" value="1"/>
</dbReference>
<keyword evidence="4 6" id="KW-1133">Transmembrane helix</keyword>
<evidence type="ECO:0000256" key="6">
    <source>
        <dbReference type="SAM" id="Phobius"/>
    </source>
</evidence>
<evidence type="ECO:0000256" key="2">
    <source>
        <dbReference type="ARBA" id="ARBA00009773"/>
    </source>
</evidence>
<reference evidence="7 10" key="2">
    <citation type="submission" date="2018-07" db="EMBL/GenBank/DDBJ databases">
        <title>The molecular basis for the intramolecular migration of carboxyl group in the catabolism of para-hydroxybenzoate via gentisate.</title>
        <authorList>
            <person name="Zhao H."/>
            <person name="Xu Y."/>
            <person name="Lin S."/>
            <person name="Spain J.C."/>
            <person name="Zhou N.-Y."/>
        </authorList>
    </citation>
    <scope>NUCLEOTIDE SEQUENCE [LARGE SCALE GENOMIC DNA]</scope>
    <source>
        <strain evidence="7 10">PHB-7a</strain>
    </source>
</reference>
<keyword evidence="3 6" id="KW-0812">Transmembrane</keyword>
<comment type="subcellular location">
    <subcellularLocation>
        <location evidence="1">Membrane</location>
        <topology evidence="1">Multi-pass membrane protein</topology>
    </subcellularLocation>
</comment>
<evidence type="ECO:0000256" key="1">
    <source>
        <dbReference type="ARBA" id="ARBA00004141"/>
    </source>
</evidence>
<evidence type="ECO:0000256" key="3">
    <source>
        <dbReference type="ARBA" id="ARBA00022692"/>
    </source>
</evidence>
<feature type="transmembrane region" description="Helical" evidence="6">
    <location>
        <begin position="353"/>
        <end position="375"/>
    </location>
</feature>
<dbReference type="KEGG" id="pbut:DTO10_17700"/>
<keyword evidence="5 6" id="KW-0472">Membrane</keyword>
<name>A0AAX0S2V9_9BACI</name>
<dbReference type="Proteomes" id="UP000260457">
    <property type="component" value="Chromosome"/>
</dbReference>
<dbReference type="GO" id="GO:0016020">
    <property type="term" value="C:membrane"/>
    <property type="evidence" value="ECO:0007669"/>
    <property type="project" value="UniProtKB-SubCell"/>
</dbReference>
<accession>A0AAX0S2V9</accession>
<dbReference type="Proteomes" id="UP000220106">
    <property type="component" value="Unassembled WGS sequence"/>
</dbReference>
<feature type="transmembrane region" description="Helical" evidence="6">
    <location>
        <begin position="256"/>
        <end position="273"/>
    </location>
</feature>
<comment type="similarity">
    <text evidence="2">Belongs to the autoinducer-2 exporter (AI-2E) (TC 2.A.86) family.</text>
</comment>
<dbReference type="AlphaFoldDB" id="A0AAX0S2V9"/>
<dbReference type="InterPro" id="IPR002549">
    <property type="entry name" value="AI-2E-like"/>
</dbReference>
<evidence type="ECO:0000256" key="5">
    <source>
        <dbReference type="ARBA" id="ARBA00023136"/>
    </source>
</evidence>
<dbReference type="EMBL" id="CP030926">
    <property type="protein sequence ID" value="AXN40013.1"/>
    <property type="molecule type" value="Genomic_DNA"/>
</dbReference>
<dbReference type="NCBIfam" id="TIGR02872">
    <property type="entry name" value="spore_ytvI"/>
    <property type="match status" value="1"/>
</dbReference>
<organism evidence="8 9">
    <name type="scientific">Peribacillus butanolivorans</name>
    <dbReference type="NCBI Taxonomy" id="421767"/>
    <lineage>
        <taxon>Bacteria</taxon>
        <taxon>Bacillati</taxon>
        <taxon>Bacillota</taxon>
        <taxon>Bacilli</taxon>
        <taxon>Bacillales</taxon>
        <taxon>Bacillaceae</taxon>
        <taxon>Peribacillus</taxon>
    </lineage>
</organism>
<dbReference type="GO" id="GO:0055085">
    <property type="term" value="P:transmembrane transport"/>
    <property type="evidence" value="ECO:0007669"/>
    <property type="project" value="TreeGrafter"/>
</dbReference>
<sequence length="390" mass="44578">MSIPPFLCFSFPLIEKIKRISEIYGILSHKYKEKQESARRVYLVNVALFFRWFWRGVLLLVILFLIPYSWALILALLTAILLDGLVRLISKTLMLHRLWAVLISFILYVGGLMSITYFLLSVLIKRVIVYSEKFPGFIREMYLTAILPVIRQWEQYSQTLPPNLIQSIENTMEKGVKALEGFTKDFVQDMVQFVTLVPGFFIDFLIYLIALFLISLELPKLRKKAFLYLKTSTYQKISLVYQDLSMAAIGFIKAQILLSLFTFIMAYTGLWLLNVKYTMLLALLIVVVDILPILGTGSVLVPWAIIVWAQGNHHLGIGLIILFLVITIIRRTIEPKVYSANMGLTPLASLISLYLGFKMLGFIGLFLGPAVLIVYNTLKKSGVIKPNYKI</sequence>
<reference evidence="8 9" key="1">
    <citation type="submission" date="2017-09" db="EMBL/GenBank/DDBJ databases">
        <title>Large-scale bioinformatics analysis of Bacillus genomes uncovers conserved roles of natural products in bacterial physiology.</title>
        <authorList>
            <consortium name="Agbiome Team Llc"/>
            <person name="Bleich R.M."/>
            <person name="Kirk G.J."/>
            <person name="Santa Maria K.C."/>
            <person name="Allen S.E."/>
            <person name="Farag S."/>
            <person name="Shank E.A."/>
            <person name="Bowers A."/>
        </authorList>
    </citation>
    <scope>NUCLEOTIDE SEQUENCE [LARGE SCALE GENOMIC DNA]</scope>
    <source>
        <strain evidence="8 9">AFS003229</strain>
    </source>
</reference>
<gene>
    <name evidence="8" type="primary">ytvI</name>
    <name evidence="8" type="ORF">CN689_10910</name>
    <name evidence="7" type="ORF">DTO10_17700</name>
</gene>
<protein>
    <submittedName>
        <fullName evidence="8">Sporulation integral membrane protein YtvI</fullName>
    </submittedName>
</protein>
<feature type="transmembrane region" description="Helical" evidence="6">
    <location>
        <begin position="98"/>
        <end position="124"/>
    </location>
</feature>
<keyword evidence="10" id="KW-1185">Reference proteome</keyword>
<evidence type="ECO:0000313" key="8">
    <source>
        <dbReference type="EMBL" id="PEJ33942.1"/>
    </source>
</evidence>
<proteinExistence type="inferred from homology"/>
<evidence type="ECO:0000313" key="7">
    <source>
        <dbReference type="EMBL" id="AXN40013.1"/>
    </source>
</evidence>
<evidence type="ECO:0000256" key="4">
    <source>
        <dbReference type="ARBA" id="ARBA00022989"/>
    </source>
</evidence>
<dbReference type="Pfam" id="PF01594">
    <property type="entry name" value="AI-2E_transport"/>
    <property type="match status" value="1"/>
</dbReference>
<feature type="transmembrane region" description="Helical" evidence="6">
    <location>
        <begin position="315"/>
        <end position="333"/>
    </location>
</feature>
<dbReference type="EMBL" id="NUEQ01000015">
    <property type="protein sequence ID" value="PEJ33942.1"/>
    <property type="molecule type" value="Genomic_DNA"/>
</dbReference>
<feature type="transmembrane region" description="Helical" evidence="6">
    <location>
        <begin position="279"/>
        <end position="308"/>
    </location>
</feature>
<evidence type="ECO:0000313" key="10">
    <source>
        <dbReference type="Proteomes" id="UP000260457"/>
    </source>
</evidence>
<evidence type="ECO:0000313" key="9">
    <source>
        <dbReference type="Proteomes" id="UP000220106"/>
    </source>
</evidence>
<dbReference type="InterPro" id="IPR014227">
    <property type="entry name" value="YtvI-like"/>
</dbReference>